<dbReference type="PANTHER" id="PTHR31862:SF1">
    <property type="entry name" value="UPF0261 DOMAIN PROTEIN (AFU_ORTHOLOGUE AFUA_1G10120)"/>
    <property type="match status" value="1"/>
</dbReference>
<keyword evidence="4" id="KW-1185">Reference proteome</keyword>
<dbReference type="NCBIfam" id="NF002674">
    <property type="entry name" value="PRK02399.1-2"/>
    <property type="match status" value="1"/>
</dbReference>
<comment type="caution">
    <text evidence="3">The sequence shown here is derived from an EMBL/GenBank/DDBJ whole genome shotgun (WGS) entry which is preliminary data.</text>
</comment>
<dbReference type="Pfam" id="PF23189">
    <property type="entry name" value="UPF0261_C"/>
    <property type="match status" value="1"/>
</dbReference>
<name>A0A3D8QRE6_9EURO</name>
<protein>
    <submittedName>
        <fullName evidence="3">Uncharacterized protein</fullName>
    </submittedName>
</protein>
<dbReference type="Gene3D" id="3.40.50.12030">
    <property type="entry name" value="Uncharacterised protein family UPF0261, NC domain"/>
    <property type="match status" value="1"/>
</dbReference>
<dbReference type="GeneID" id="38120156"/>
<dbReference type="InterPro" id="IPR051353">
    <property type="entry name" value="Tobamovirus_resist_UPF0261"/>
</dbReference>
<sequence>MHIILLGTLDTKRDEVLYLRSQLHQNAQRFNTPLEITLIDVGIRATEDPEINISHTDLLTKYSPDSEDTKKDLFALPRGEAIKYITACATNCVSHILKTNQVHGIIGTGGSGGTSIISAVMRTAAPIGLPKLIVSTVASGNTGPVVGETDMTLMYSVVDIAGSNQLLRNVLGNAAGAMAGMASAYEARLESQAQSRETPSKEEKIRVGITMFGVTTPCVDAIRSHLENNYDVEVYVFHATGHGGKAMERLVDEGHLDAILDLTTTEICDFIAGGEMACDEARLETSLKKGIPTIISVGATDMVNFGPKESVPAKYRERKLFVHNPTVTLMRTSKEECEAVGRFIVGKVDQFAKKPDLVEVWIPRGGVSAISRPGGAFEDADADGALAESVRTGLQGKVKVVEDQRDVNDGGFAVDVAERLMALAKEAGLI</sequence>
<accession>A0A3D8QRE6</accession>
<feature type="domain" description="UPF0261" evidence="1">
    <location>
        <begin position="2"/>
        <end position="186"/>
    </location>
</feature>
<gene>
    <name evidence="3" type="ORF">DSM5745_09786</name>
</gene>
<evidence type="ECO:0000313" key="3">
    <source>
        <dbReference type="EMBL" id="RDW64375.1"/>
    </source>
</evidence>
<dbReference type="EMBL" id="PVWQ01000014">
    <property type="protein sequence ID" value="RDW64375.1"/>
    <property type="molecule type" value="Genomic_DNA"/>
</dbReference>
<feature type="domain" description="UPF0261" evidence="2">
    <location>
        <begin position="204"/>
        <end position="423"/>
    </location>
</feature>
<evidence type="ECO:0000259" key="2">
    <source>
        <dbReference type="Pfam" id="PF23189"/>
    </source>
</evidence>
<dbReference type="OrthoDB" id="10264588at2759"/>
<dbReference type="Pfam" id="PF06792">
    <property type="entry name" value="UPF0261"/>
    <property type="match status" value="1"/>
</dbReference>
<evidence type="ECO:0000259" key="1">
    <source>
        <dbReference type="Pfam" id="PF06792"/>
    </source>
</evidence>
<dbReference type="AlphaFoldDB" id="A0A3D8QRE6"/>
<dbReference type="InterPro" id="IPR056778">
    <property type="entry name" value="UPF0261_C"/>
</dbReference>
<dbReference type="InterPro" id="IPR044122">
    <property type="entry name" value="UPF0261_N"/>
</dbReference>
<organism evidence="3 4">
    <name type="scientific">Aspergillus mulundensis</name>
    <dbReference type="NCBI Taxonomy" id="1810919"/>
    <lineage>
        <taxon>Eukaryota</taxon>
        <taxon>Fungi</taxon>
        <taxon>Dikarya</taxon>
        <taxon>Ascomycota</taxon>
        <taxon>Pezizomycotina</taxon>
        <taxon>Eurotiomycetes</taxon>
        <taxon>Eurotiomycetidae</taxon>
        <taxon>Eurotiales</taxon>
        <taxon>Aspergillaceae</taxon>
        <taxon>Aspergillus</taxon>
        <taxon>Aspergillus subgen. Nidulantes</taxon>
    </lineage>
</organism>
<dbReference type="PANTHER" id="PTHR31862">
    <property type="entry name" value="UPF0261 DOMAIN PROTEIN (AFU_ORTHOLOGUE AFUA_1G10120)"/>
    <property type="match status" value="1"/>
</dbReference>
<dbReference type="Gene3D" id="3.40.50.12020">
    <property type="entry name" value="Uncharacterised protein family UPF0261, NN domain"/>
    <property type="match status" value="1"/>
</dbReference>
<dbReference type="CDD" id="cd15488">
    <property type="entry name" value="Tm-1-like"/>
    <property type="match status" value="1"/>
</dbReference>
<dbReference type="Proteomes" id="UP000256690">
    <property type="component" value="Unassembled WGS sequence"/>
</dbReference>
<evidence type="ECO:0000313" key="4">
    <source>
        <dbReference type="Proteomes" id="UP000256690"/>
    </source>
</evidence>
<dbReference type="STRING" id="1810919.A0A3D8QRE6"/>
<reference evidence="3 4" key="1">
    <citation type="journal article" date="2018" name="IMA Fungus">
        <title>IMA Genome-F 9: Draft genome sequence of Annulohypoxylon stygium, Aspergillus mulundensis, Berkeleyomyces basicola (syn. Thielaviopsis basicola), Ceratocystis smalleyi, two Cercospora beticola strains, Coleophoma cylindrospora, Fusarium fracticaudum, Phialophora cf. hyalina, and Morchella septimelata.</title>
        <authorList>
            <person name="Wingfield B.D."/>
            <person name="Bills G.F."/>
            <person name="Dong Y."/>
            <person name="Huang W."/>
            <person name="Nel W.J."/>
            <person name="Swalarsk-Parry B.S."/>
            <person name="Vaghefi N."/>
            <person name="Wilken P.M."/>
            <person name="An Z."/>
            <person name="de Beer Z.W."/>
            <person name="De Vos L."/>
            <person name="Chen L."/>
            <person name="Duong T.A."/>
            <person name="Gao Y."/>
            <person name="Hammerbacher A."/>
            <person name="Kikkert J.R."/>
            <person name="Li Y."/>
            <person name="Li H."/>
            <person name="Li K."/>
            <person name="Li Q."/>
            <person name="Liu X."/>
            <person name="Ma X."/>
            <person name="Naidoo K."/>
            <person name="Pethybridge S.J."/>
            <person name="Sun J."/>
            <person name="Steenkamp E.T."/>
            <person name="van der Nest M.A."/>
            <person name="van Wyk S."/>
            <person name="Wingfield M.J."/>
            <person name="Xiong C."/>
            <person name="Yue Q."/>
            <person name="Zhang X."/>
        </authorList>
    </citation>
    <scope>NUCLEOTIDE SEQUENCE [LARGE SCALE GENOMIC DNA]</scope>
    <source>
        <strain evidence="3 4">DSM 5745</strain>
    </source>
</reference>
<dbReference type="RefSeq" id="XP_026599534.1">
    <property type="nucleotide sequence ID" value="XM_026751802.1"/>
</dbReference>
<dbReference type="InterPro" id="IPR008322">
    <property type="entry name" value="UPF0261"/>
</dbReference>
<dbReference type="PIRSF" id="PIRSF033271">
    <property type="entry name" value="UCP033271"/>
    <property type="match status" value="1"/>
</dbReference>
<proteinExistence type="predicted"/>